<reference evidence="3 4" key="1">
    <citation type="submission" date="2024-04" db="EMBL/GenBank/DDBJ databases">
        <title>Tritrichomonas musculus Genome.</title>
        <authorList>
            <person name="Alves-Ferreira E."/>
            <person name="Grigg M."/>
            <person name="Lorenzi H."/>
            <person name="Galac M."/>
        </authorList>
    </citation>
    <scope>NUCLEOTIDE SEQUENCE [LARGE SCALE GENOMIC DNA]</scope>
    <source>
        <strain evidence="3 4">EAF2021</strain>
    </source>
</reference>
<dbReference type="InterPro" id="IPR001394">
    <property type="entry name" value="Peptidase_C19_UCH"/>
</dbReference>
<dbReference type="SUPFAM" id="SSF54001">
    <property type="entry name" value="Cysteine proteinases"/>
    <property type="match status" value="1"/>
</dbReference>
<feature type="domain" description="USP" evidence="2">
    <location>
        <begin position="121"/>
        <end position="388"/>
    </location>
</feature>
<accession>A0ABR2H3I4</accession>
<gene>
    <name evidence="3" type="ORF">M9Y10_030492</name>
</gene>
<dbReference type="EMBL" id="JAPFFF010000044">
    <property type="protein sequence ID" value="KAK8840716.1"/>
    <property type="molecule type" value="Genomic_DNA"/>
</dbReference>
<dbReference type="PANTHER" id="PTHR24006">
    <property type="entry name" value="UBIQUITIN CARBOXYL-TERMINAL HYDROLASE"/>
    <property type="match status" value="1"/>
</dbReference>
<evidence type="ECO:0000256" key="1">
    <source>
        <dbReference type="SAM" id="MobiDB-lite"/>
    </source>
</evidence>
<dbReference type="InterPro" id="IPR028889">
    <property type="entry name" value="USP"/>
</dbReference>
<dbReference type="InterPro" id="IPR038765">
    <property type="entry name" value="Papain-like_cys_pep_sf"/>
</dbReference>
<feature type="region of interest" description="Disordered" evidence="1">
    <location>
        <begin position="828"/>
        <end position="854"/>
    </location>
</feature>
<name>A0ABR2H3I4_9EUKA</name>
<evidence type="ECO:0000313" key="3">
    <source>
        <dbReference type="EMBL" id="KAK8840716.1"/>
    </source>
</evidence>
<sequence length="1109" mass="129851">MSQFIQDKQFTFTISDVQKNFKDLTAGSIDEKNLKFSISIIPKKDNSLKFKFLFNELPKSNPFWAILSIQIQDQEFKIFINDEMQVKPFKEAYPTPFKKDIFSKCPITITYKLTQIPSYICTLTNSHECVCYMNSSIQLLFHLAKFRSFLFKILNDDEFSWLYRLIKLFKTMCSSKSSLSTQELTESFGWPSLARKIPHDASEFILFLLDHVRENEYLDSKEREDFDAIFTSHVINESDKSVTQLKIIDTSFIDKKSTFIDTFHNDMLGKKFLKFPEVLFLSVSNIRYPDLQRTLDLSRYAVDKQASNYVLSGMIVRVHRQKQIKHFVSFVRATFEEIWMYFSDTVEINYPWTYDKKTKKNISPVDSTIRENIDKWQYQITVLMYVREDVIKDYFCYTPNVIPVKSATKKKADPYNGPTRTIMITTNDDINKYVKDGHTDFEKVGSSITFSMDAKLSFSSVYEFVSKELNVPLGSFILRTESKTGAPFFHRFEDNSKSILENIHTEKIHLYYEANENSRDSNDLRCIPFYFLFFKFNPLKFIHNIHDNLTHSAQEKMLSSTPLNMRLKKKIQRTKSVNASKADKQKEKKKEEKKLEKNCYHFLTSLVLNTESKFEKILPKLIELINKNDTFQHNKIHLYTAEYNSNDSKKIGYKEIDVKKKIKDCVPQITYGTYIYVQCEDDFTDDTNIDQRLIGQIKPKFLFFKYMDQALQTQSFPKEIPNVFMLENYSVPVTFCKLSDPKNKTKTMLFPLRIKLTQIEQLEKIICFVMNEKYPENGLIQLFFSFKEDSPPFQEPLFGKTSIKAIIKILEFSMRTISFNQRFLNLSGSSSQSMDKSDVDLKSSEEKEKMQEPETDTTYKPAIFIHYHIFDHYNSDAEKPVRVYFSEDAISIQLTTQILVRKSCRVLNIAEKLLNIFSQGLSEEDKSDLLAIKKGELKFNDVYRCLKICDGKISSQIQLDSEVTRNMEIRFERIPGGYSQSELAGYIPVFYGALYKTNYNTNYIGSIGTPFYFPVLKSDIGDPKVTNFSQFKKSNLYTRLKSMINEKEVNYELCVVNYAGFIQKVDVNELEKIIQKNLNYSVCLNYLNASTFIDEDKFFSNEIRLLRET</sequence>
<evidence type="ECO:0000259" key="2">
    <source>
        <dbReference type="PROSITE" id="PS50235"/>
    </source>
</evidence>
<comment type="caution">
    <text evidence="3">The sequence shown here is derived from an EMBL/GenBank/DDBJ whole genome shotgun (WGS) entry which is preliminary data.</text>
</comment>
<protein>
    <recommendedName>
        <fullName evidence="2">USP domain-containing protein</fullName>
    </recommendedName>
</protein>
<proteinExistence type="predicted"/>
<dbReference type="InterPro" id="IPR050164">
    <property type="entry name" value="Peptidase_C19"/>
</dbReference>
<feature type="region of interest" description="Disordered" evidence="1">
    <location>
        <begin position="571"/>
        <end position="590"/>
    </location>
</feature>
<evidence type="ECO:0000313" key="4">
    <source>
        <dbReference type="Proteomes" id="UP001470230"/>
    </source>
</evidence>
<dbReference type="PROSITE" id="PS50235">
    <property type="entry name" value="USP_3"/>
    <property type="match status" value="1"/>
</dbReference>
<feature type="compositionally biased region" description="Basic and acidic residues" evidence="1">
    <location>
        <begin position="581"/>
        <end position="590"/>
    </location>
</feature>
<feature type="compositionally biased region" description="Basic and acidic residues" evidence="1">
    <location>
        <begin position="835"/>
        <end position="852"/>
    </location>
</feature>
<organism evidence="3 4">
    <name type="scientific">Tritrichomonas musculus</name>
    <dbReference type="NCBI Taxonomy" id="1915356"/>
    <lineage>
        <taxon>Eukaryota</taxon>
        <taxon>Metamonada</taxon>
        <taxon>Parabasalia</taxon>
        <taxon>Tritrichomonadida</taxon>
        <taxon>Tritrichomonadidae</taxon>
        <taxon>Tritrichomonas</taxon>
    </lineage>
</organism>
<dbReference type="Pfam" id="PF00443">
    <property type="entry name" value="UCH"/>
    <property type="match status" value="1"/>
</dbReference>
<keyword evidence="4" id="KW-1185">Reference proteome</keyword>
<dbReference type="Proteomes" id="UP001470230">
    <property type="component" value="Unassembled WGS sequence"/>
</dbReference>
<dbReference type="Gene3D" id="3.90.70.10">
    <property type="entry name" value="Cysteine proteinases"/>
    <property type="match status" value="1"/>
</dbReference>